<dbReference type="EMBL" id="PNYC01000004">
    <property type="protein sequence ID" value="PMS37186.1"/>
    <property type="molecule type" value="Genomic_DNA"/>
</dbReference>
<evidence type="ECO:0000256" key="1">
    <source>
        <dbReference type="ARBA" id="ARBA00004571"/>
    </source>
</evidence>
<dbReference type="AlphaFoldDB" id="A0A2N7X5Z9"/>
<dbReference type="PANTHER" id="PTHR34501">
    <property type="entry name" value="PROTEIN YDDL-RELATED"/>
    <property type="match status" value="1"/>
</dbReference>
<evidence type="ECO:0000256" key="9">
    <source>
        <dbReference type="ARBA" id="ARBA00023136"/>
    </source>
</evidence>
<gene>
    <name evidence="13" type="ORF">C0Z20_07585</name>
    <name evidence="14" type="ORF">C9I57_31435</name>
</gene>
<proteinExistence type="predicted"/>
<dbReference type="GO" id="GO:0015288">
    <property type="term" value="F:porin activity"/>
    <property type="evidence" value="ECO:0007669"/>
    <property type="project" value="UniProtKB-KW"/>
</dbReference>
<feature type="domain" description="Porin" evidence="12">
    <location>
        <begin position="17"/>
        <end position="339"/>
    </location>
</feature>
<dbReference type="RefSeq" id="WP_018439693.1">
    <property type="nucleotide sequence ID" value="NZ_KB890166.1"/>
</dbReference>
<accession>A0A2N7X5Z9</accession>
<reference evidence="14 16" key="2">
    <citation type="submission" date="2018-03" db="EMBL/GenBank/DDBJ databases">
        <title>Whole genome analyses suggest that Burkholderia sensu lato contains two further novel genera in the rhizoxinica-symbiotica group Mycetohabitans gen. nov., and Trinickia gen. nov.: implications for the evolution of diazotrophy and nodulation in the Burkholderiaceae.</title>
        <authorList>
            <person name="Estrada De Los Santos P."/>
            <person name="Palmer M."/>
            <person name="Chavez-Ramirez B."/>
            <person name="Steenkamp E.T."/>
            <person name="Hirsch A.M."/>
            <person name="Manyaka P."/>
            <person name="Maluk M."/>
            <person name="Lafos M."/>
            <person name="Crook M."/>
            <person name="Gross E."/>
            <person name="Simon M.F."/>
            <person name="Bueno Dos Reis Junior F."/>
            <person name="Poole P.S."/>
            <person name="Venter S.N."/>
            <person name="James E.K."/>
        </authorList>
    </citation>
    <scope>NUCLEOTIDE SEQUENCE [LARGE SCALE GENOMIC DNA]</scope>
    <source>
        <strain evidence="14 16">JPY-366</strain>
    </source>
</reference>
<evidence type="ECO:0000256" key="11">
    <source>
        <dbReference type="SAM" id="SignalP"/>
    </source>
</evidence>
<dbReference type="GO" id="GO:0034220">
    <property type="term" value="P:monoatomic ion transmembrane transport"/>
    <property type="evidence" value="ECO:0007669"/>
    <property type="project" value="InterPro"/>
</dbReference>
<evidence type="ECO:0000256" key="7">
    <source>
        <dbReference type="ARBA" id="ARBA00023065"/>
    </source>
</evidence>
<dbReference type="GO" id="GO:0009279">
    <property type="term" value="C:cell outer membrane"/>
    <property type="evidence" value="ECO:0007669"/>
    <property type="project" value="UniProtKB-SubCell"/>
</dbReference>
<comment type="subcellular location">
    <subcellularLocation>
        <location evidence="1">Cell outer membrane</location>
        <topology evidence="1">Multi-pass membrane protein</topology>
    </subcellularLocation>
</comment>
<dbReference type="PRINTS" id="PR00182">
    <property type="entry name" value="ECOLNEIPORIN"/>
</dbReference>
<dbReference type="Proteomes" id="UP000235777">
    <property type="component" value="Unassembled WGS sequence"/>
</dbReference>
<keyword evidence="10" id="KW-0998">Cell outer membrane</keyword>
<dbReference type="Gene3D" id="2.40.160.10">
    <property type="entry name" value="Porin"/>
    <property type="match status" value="1"/>
</dbReference>
<dbReference type="InterPro" id="IPR001702">
    <property type="entry name" value="Porin_Gram-ve"/>
</dbReference>
<evidence type="ECO:0000256" key="10">
    <source>
        <dbReference type="ARBA" id="ARBA00023237"/>
    </source>
</evidence>
<dbReference type="EMBL" id="PYUC01000029">
    <property type="protein sequence ID" value="PTB16803.1"/>
    <property type="molecule type" value="Genomic_DNA"/>
</dbReference>
<keyword evidence="3" id="KW-0813">Transport</keyword>
<dbReference type="PRINTS" id="PR00184">
    <property type="entry name" value="NEISSPPORIN"/>
</dbReference>
<evidence type="ECO:0000313" key="13">
    <source>
        <dbReference type="EMBL" id="PMS37186.1"/>
    </source>
</evidence>
<evidence type="ECO:0000313" key="15">
    <source>
        <dbReference type="Proteomes" id="UP000235777"/>
    </source>
</evidence>
<dbReference type="InterPro" id="IPR033900">
    <property type="entry name" value="Gram_neg_porin_domain"/>
</dbReference>
<dbReference type="InterPro" id="IPR002299">
    <property type="entry name" value="Porin_Neis"/>
</dbReference>
<keyword evidence="7" id="KW-0406">Ion transport</keyword>
<evidence type="ECO:0000313" key="14">
    <source>
        <dbReference type="EMBL" id="PTB16803.1"/>
    </source>
</evidence>
<dbReference type="Pfam" id="PF13609">
    <property type="entry name" value="Porin_4"/>
    <property type="match status" value="1"/>
</dbReference>
<comment type="subunit">
    <text evidence="2">Homotrimer.</text>
</comment>
<keyword evidence="9" id="KW-0472">Membrane</keyword>
<keyword evidence="15" id="KW-1185">Reference proteome</keyword>
<dbReference type="CDD" id="cd00342">
    <property type="entry name" value="gram_neg_porins"/>
    <property type="match status" value="1"/>
</dbReference>
<sequence length="371" mass="39855">MKKQVAMMLAFGGLTSTVGVAHAQSTVTLYGLIDDGITYVSNESGHKNIKMDSGIAHGNRWGFKGREDLGGGTAAIFALEGGFNVNTGKAANGGAVFGRQSWVGLDNQTWGTLQMGDQYDIISDYVCDYNVSFIASGYGIHQGDIDRMSCTRLPNAVKYTTPKFAGFRAGVMYSFSNVAGSFHTGSAWEVGGNYTNGPVRLGVAYASLPGYAIDPYNRLGTPVFFGQTVATVSNNVETDLVSNFVLDTYKIFAIGGSYQIGKLTMMANFTNTELGHKNMTSYMHVYEGGATYQLTPAWLVAAGYQHDTLQGHTWNQVSAGVQYSLSKRTTVYLSGDFVKASSGVNPELGWYTTPSLASTQGDVRVGITHKF</sequence>
<keyword evidence="5" id="KW-0812">Transmembrane</keyword>
<evidence type="ECO:0000256" key="3">
    <source>
        <dbReference type="ARBA" id="ARBA00022448"/>
    </source>
</evidence>
<reference evidence="13 15" key="1">
    <citation type="submission" date="2018-01" db="EMBL/GenBank/DDBJ databases">
        <title>Whole genome analyses suggest that Burkholderia sensu lato contains two further novel genera in the rhizoxinica-symbiotica group Mycetohabitans gen. nov., and Trinickia gen. nov.: implications for the evolution of diazotrophy and nodulation in the Burkholderiaceae.</title>
        <authorList>
            <person name="Estrada-de los Santos P."/>
            <person name="Palmer M."/>
            <person name="Chavez-Ramirez B."/>
            <person name="Beukes C."/>
            <person name="Steenkamp E.T."/>
            <person name="Hirsch A.M."/>
            <person name="Manyaka P."/>
            <person name="Maluk M."/>
            <person name="Lafos M."/>
            <person name="Crook M."/>
            <person name="Gross E."/>
            <person name="Simon M.F."/>
            <person name="Bueno dos Reis Junior F."/>
            <person name="Poole P.S."/>
            <person name="Venter S.N."/>
            <person name="James E.K."/>
        </authorList>
    </citation>
    <scope>NUCLEOTIDE SEQUENCE [LARGE SCALE GENOMIC DNA]</scope>
    <source>
        <strain evidence="13 15">JPY 581</strain>
    </source>
</reference>
<keyword evidence="8" id="KW-0626">Porin</keyword>
<dbReference type="InterPro" id="IPR050298">
    <property type="entry name" value="Gram-neg_bact_OMP"/>
</dbReference>
<evidence type="ECO:0000256" key="4">
    <source>
        <dbReference type="ARBA" id="ARBA00022452"/>
    </source>
</evidence>
<dbReference type="OrthoDB" id="9125613at2"/>
<dbReference type="STRING" id="863227.GCA_000373005_01160"/>
<evidence type="ECO:0000256" key="6">
    <source>
        <dbReference type="ARBA" id="ARBA00022729"/>
    </source>
</evidence>
<evidence type="ECO:0000256" key="2">
    <source>
        <dbReference type="ARBA" id="ARBA00011233"/>
    </source>
</evidence>
<keyword evidence="6 11" id="KW-0732">Signal</keyword>
<keyword evidence="4" id="KW-1134">Transmembrane beta strand</keyword>
<organism evidence="13 15">
    <name type="scientific">Trinickia symbiotica</name>
    <dbReference type="NCBI Taxonomy" id="863227"/>
    <lineage>
        <taxon>Bacteria</taxon>
        <taxon>Pseudomonadati</taxon>
        <taxon>Pseudomonadota</taxon>
        <taxon>Betaproteobacteria</taxon>
        <taxon>Burkholderiales</taxon>
        <taxon>Burkholderiaceae</taxon>
        <taxon>Trinickia</taxon>
    </lineage>
</organism>
<protein>
    <submittedName>
        <fullName evidence="13">Porin</fullName>
    </submittedName>
</protein>
<feature type="chain" id="PRO_5033316221" evidence="11">
    <location>
        <begin position="24"/>
        <end position="371"/>
    </location>
</feature>
<dbReference type="Proteomes" id="UP000240638">
    <property type="component" value="Unassembled WGS sequence"/>
</dbReference>
<evidence type="ECO:0000256" key="5">
    <source>
        <dbReference type="ARBA" id="ARBA00022692"/>
    </source>
</evidence>
<evidence type="ECO:0000259" key="12">
    <source>
        <dbReference type="Pfam" id="PF13609"/>
    </source>
</evidence>
<evidence type="ECO:0000256" key="8">
    <source>
        <dbReference type="ARBA" id="ARBA00023114"/>
    </source>
</evidence>
<dbReference type="SUPFAM" id="SSF56935">
    <property type="entry name" value="Porins"/>
    <property type="match status" value="1"/>
</dbReference>
<dbReference type="InterPro" id="IPR023614">
    <property type="entry name" value="Porin_dom_sf"/>
</dbReference>
<name>A0A2N7X5Z9_9BURK</name>
<dbReference type="PANTHER" id="PTHR34501:SF9">
    <property type="entry name" value="MAJOR OUTER MEMBRANE PROTEIN P.IA"/>
    <property type="match status" value="1"/>
</dbReference>
<comment type="caution">
    <text evidence="13">The sequence shown here is derived from an EMBL/GenBank/DDBJ whole genome shotgun (WGS) entry which is preliminary data.</text>
</comment>
<evidence type="ECO:0000313" key="16">
    <source>
        <dbReference type="Proteomes" id="UP000240638"/>
    </source>
</evidence>
<feature type="signal peptide" evidence="11">
    <location>
        <begin position="1"/>
        <end position="23"/>
    </location>
</feature>
<dbReference type="GO" id="GO:0046930">
    <property type="term" value="C:pore complex"/>
    <property type="evidence" value="ECO:0007669"/>
    <property type="project" value="UniProtKB-KW"/>
</dbReference>